<feature type="domain" description="Leprecan-like alpha-helical" evidence="5">
    <location>
        <begin position="29"/>
        <end position="324"/>
    </location>
</feature>
<gene>
    <name evidence="6" type="primary">LOC106124943</name>
</gene>
<feature type="signal peptide" evidence="4">
    <location>
        <begin position="1"/>
        <end position="23"/>
    </location>
</feature>
<dbReference type="Gene3D" id="1.25.40.10">
    <property type="entry name" value="Tetratricopeptide repeat domain"/>
    <property type="match status" value="2"/>
</dbReference>
<accession>A0AAJ6ZQP7</accession>
<dbReference type="RefSeq" id="XP_013177438.1">
    <property type="nucleotide sequence ID" value="XM_013321984.1"/>
</dbReference>
<dbReference type="Proteomes" id="UP000694872">
    <property type="component" value="Unplaced"/>
</dbReference>
<evidence type="ECO:0000256" key="1">
    <source>
        <dbReference type="ARBA" id="ARBA00006487"/>
    </source>
</evidence>
<dbReference type="GO" id="GO:0030199">
    <property type="term" value="P:collagen fibril organization"/>
    <property type="evidence" value="ECO:0007669"/>
    <property type="project" value="TreeGrafter"/>
</dbReference>
<name>A0AAJ6ZQP7_PAPXU</name>
<dbReference type="GO" id="GO:0005518">
    <property type="term" value="F:collagen binding"/>
    <property type="evidence" value="ECO:0007669"/>
    <property type="project" value="TreeGrafter"/>
</dbReference>
<sequence length="368" mass="43398">MWASHVRYTIFSLAFVNLLYCSALKLASIDKTYKKGLEAYAGERWSECIAKFEETLHLYKLHRIILINCRLKCDSKKWNSEIEEIEDIKIYEKFLNTRLCITDCQIKGFEDAHLNNIVSESVINDMDSKKPYEYLHICYFQMNAFPKAASAAFTYLSANPSDEKMKKNLEYYLDQPEVDASEVVDFESEVYKILYRLGIKEYNLKKWAETAANMEETLTDYFSWENMCRAECQHQSEWEWSPEYSVTVSNYMMSLLICKQNCQNKLEHLDFDSGNNFLADVLNYLQISYYNLGRIEDAAKAVESYLLLIPNDEDMLSNKMIYSSLTDKDNFSKRSDITYYFKRDKYEKLILDKFYNSEIDNAILSMQE</sequence>
<evidence type="ECO:0000256" key="2">
    <source>
        <dbReference type="ARBA" id="ARBA00022729"/>
    </source>
</evidence>
<dbReference type="GeneID" id="106124943"/>
<dbReference type="InterPro" id="IPR011990">
    <property type="entry name" value="TPR-like_helical_dom_sf"/>
</dbReference>
<dbReference type="PANTHER" id="PTHR13986">
    <property type="entry name" value="PROTEIN LYSINE HYDROXYLATION COMPLEX COMPONENT"/>
    <property type="match status" value="1"/>
</dbReference>
<keyword evidence="3" id="KW-0325">Glycoprotein</keyword>
<dbReference type="PANTHER" id="PTHR13986:SF8">
    <property type="entry name" value="PROLYL 3-HYDROXYLASE 1-LIKE PROTEIN"/>
    <property type="match status" value="1"/>
</dbReference>
<evidence type="ECO:0000256" key="4">
    <source>
        <dbReference type="SAM" id="SignalP"/>
    </source>
</evidence>
<dbReference type="InterPro" id="IPR052284">
    <property type="entry name" value="Collagen_mod_leprecan"/>
</dbReference>
<evidence type="ECO:0000256" key="3">
    <source>
        <dbReference type="ARBA" id="ARBA00023180"/>
    </source>
</evidence>
<organism evidence="6">
    <name type="scientific">Papilio xuthus</name>
    <name type="common">Asian swallowtail butterfly</name>
    <dbReference type="NCBI Taxonomy" id="66420"/>
    <lineage>
        <taxon>Eukaryota</taxon>
        <taxon>Metazoa</taxon>
        <taxon>Ecdysozoa</taxon>
        <taxon>Arthropoda</taxon>
        <taxon>Hexapoda</taxon>
        <taxon>Insecta</taxon>
        <taxon>Pterygota</taxon>
        <taxon>Neoptera</taxon>
        <taxon>Endopterygota</taxon>
        <taxon>Lepidoptera</taxon>
        <taxon>Glossata</taxon>
        <taxon>Ditrysia</taxon>
        <taxon>Papilionoidea</taxon>
        <taxon>Papilionidae</taxon>
        <taxon>Papilioninae</taxon>
        <taxon>Papilio</taxon>
    </lineage>
</organism>
<dbReference type="InterPro" id="IPR056585">
    <property type="entry name" value="Leprecan_dom"/>
</dbReference>
<protein>
    <submittedName>
        <fullName evidence="6">Cartilage-associated protein-like</fullName>
    </submittedName>
</protein>
<dbReference type="GO" id="GO:0005783">
    <property type="term" value="C:endoplasmic reticulum"/>
    <property type="evidence" value="ECO:0007669"/>
    <property type="project" value="TreeGrafter"/>
</dbReference>
<evidence type="ECO:0000313" key="6">
    <source>
        <dbReference type="RefSeq" id="XP_013177438.1"/>
    </source>
</evidence>
<dbReference type="AlphaFoldDB" id="A0AAJ6ZQP7"/>
<comment type="similarity">
    <text evidence="1">Belongs to the leprecan family.</text>
</comment>
<proteinExistence type="inferred from homology"/>
<dbReference type="KEGG" id="pxu:106124943"/>
<keyword evidence="2 4" id="KW-0732">Signal</keyword>
<evidence type="ECO:0000259" key="5">
    <source>
        <dbReference type="Pfam" id="PF23557"/>
    </source>
</evidence>
<dbReference type="Pfam" id="PF23557">
    <property type="entry name" value="TPR_leprecan"/>
    <property type="match status" value="1"/>
</dbReference>
<reference evidence="6" key="1">
    <citation type="submission" date="2025-08" db="UniProtKB">
        <authorList>
            <consortium name="RefSeq"/>
        </authorList>
    </citation>
    <scope>IDENTIFICATION</scope>
</reference>
<feature type="chain" id="PRO_5042506512" evidence="4">
    <location>
        <begin position="24"/>
        <end position="368"/>
    </location>
</feature>